<dbReference type="EMBL" id="JAAWWB010000004">
    <property type="protein sequence ID" value="KAG6785334.1"/>
    <property type="molecule type" value="Genomic_DNA"/>
</dbReference>
<name>A0A8X8DAU1_POPTO</name>
<dbReference type="OrthoDB" id="273823at2759"/>
<dbReference type="AlphaFoldDB" id="A0A8X8DAU1"/>
<evidence type="ECO:0008006" key="3">
    <source>
        <dbReference type="Google" id="ProtNLM"/>
    </source>
</evidence>
<dbReference type="PANTHER" id="PTHR46388">
    <property type="entry name" value="NHL REPEAT-CONTAINING PROTEIN 2"/>
    <property type="match status" value="1"/>
</dbReference>
<reference evidence="1" key="1">
    <citation type="journal article" date="2020" name="bioRxiv">
        <title>Hybrid origin of Populus tomentosa Carr. identified through genome sequencing and phylogenomic analysis.</title>
        <authorList>
            <person name="An X."/>
            <person name="Gao K."/>
            <person name="Chen Z."/>
            <person name="Li J."/>
            <person name="Yang X."/>
            <person name="Yang X."/>
            <person name="Zhou J."/>
            <person name="Guo T."/>
            <person name="Zhao T."/>
            <person name="Huang S."/>
            <person name="Miao D."/>
            <person name="Khan W.U."/>
            <person name="Rao P."/>
            <person name="Ye M."/>
            <person name="Lei B."/>
            <person name="Liao W."/>
            <person name="Wang J."/>
            <person name="Ji L."/>
            <person name="Li Y."/>
            <person name="Guo B."/>
            <person name="Mustafa N.S."/>
            <person name="Li S."/>
            <person name="Yun Q."/>
            <person name="Keller S.R."/>
            <person name="Mao J."/>
            <person name="Zhang R."/>
            <person name="Strauss S.H."/>
        </authorList>
    </citation>
    <scope>NUCLEOTIDE SEQUENCE</scope>
    <source>
        <strain evidence="1">GM15</strain>
        <tissue evidence="1">Leaf</tissue>
    </source>
</reference>
<organism evidence="1 2">
    <name type="scientific">Populus tomentosa</name>
    <name type="common">Chinese white poplar</name>
    <dbReference type="NCBI Taxonomy" id="118781"/>
    <lineage>
        <taxon>Eukaryota</taxon>
        <taxon>Viridiplantae</taxon>
        <taxon>Streptophyta</taxon>
        <taxon>Embryophyta</taxon>
        <taxon>Tracheophyta</taxon>
        <taxon>Spermatophyta</taxon>
        <taxon>Magnoliopsida</taxon>
        <taxon>eudicotyledons</taxon>
        <taxon>Gunneridae</taxon>
        <taxon>Pentapetalae</taxon>
        <taxon>rosids</taxon>
        <taxon>fabids</taxon>
        <taxon>Malpighiales</taxon>
        <taxon>Salicaceae</taxon>
        <taxon>Saliceae</taxon>
        <taxon>Populus</taxon>
    </lineage>
</organism>
<comment type="caution">
    <text evidence="1">The sequence shown here is derived from an EMBL/GenBank/DDBJ whole genome shotgun (WGS) entry which is preliminary data.</text>
</comment>
<keyword evidence="2" id="KW-1185">Reference proteome</keyword>
<sequence length="710" mass="79244">MGTLCVECLVRFIYGVNSEMGTLTYCSVDYVEDMFDEMLVRVGLSLDIQNPYLSGSGLCIDSGFGVQVLIVPKLDPQVPNVIPSQPEAEAAVMAYASHLIKHSKKLQNVSSLMRHEPAGLVRWLSNDFHLSSGKRTVSVFQRKLSVVLMLEVLTLTVSSSFFIPCCDIFFSQFVIEELNVQKNMNFDNGISRPNLKTTWAKQADVIKEPYMCSPLQNLLLYFPGCVSADESGNRLFLSDSNHHRVIVSDGNGKILDSIGSGPGFEDGEFESAKLARPAASFYDDEEDCLYIVDSENHAIRRADLESRVLETVYPKSLSKKNNSIWTWIMDKLGFRINVDARSEEFDSQPLVFPWHLLKSMDNTFLIISRSFETLWVIDLVSGEMKECIKGFPNILETCGQLIAGKISLLKQLPIDYLKQQTDVNCSLKEFPYATLVSNLTTFENDIFLCDTGLPLPLFPPPVKPSLIQTKDHLLAYAGCGQAILISLLSPISNVHCKDLLPDMFIYNRRVDMRLNIDIPMDTELVEPLQEGCIWRQARGSATVILGAEDVVGSSEKAGVSQQWYDELDNLAFSTPGLEMATEEDNATSDVNYQDERLHIDCAVNTSPGTSELIIHAALYLKLRRHLDLEEGGQQKHAARIADILNPGRGEGMEKDSCIQLLLKSNCNLRDLVFVKPLHVKINLDTLDHPKADNSKDIILTDSAIEVNVSL</sequence>
<dbReference type="Proteomes" id="UP000886885">
    <property type="component" value="Chromosome 2D"/>
</dbReference>
<accession>A0A8X8DAU1</accession>
<proteinExistence type="predicted"/>
<protein>
    <recommendedName>
        <fullName evidence="3">NHL domain-containing protein</fullName>
    </recommendedName>
</protein>
<dbReference type="FunFam" id="2.120.10.30:FF:000108">
    <property type="entry name" value="NHL domain-containing protein"/>
    <property type="match status" value="1"/>
</dbReference>
<evidence type="ECO:0000313" key="2">
    <source>
        <dbReference type="Proteomes" id="UP000886885"/>
    </source>
</evidence>
<gene>
    <name evidence="1" type="ORF">POTOM_011064</name>
</gene>
<dbReference type="PANTHER" id="PTHR46388:SF3">
    <property type="entry name" value="DUF1618 DOMAIN-CONTAINING PROTEIN"/>
    <property type="match status" value="1"/>
</dbReference>
<evidence type="ECO:0000313" key="1">
    <source>
        <dbReference type="EMBL" id="KAG6785334.1"/>
    </source>
</evidence>